<keyword evidence="2" id="KW-0808">Transferase</keyword>
<dbReference type="PROSITE" id="PS50878">
    <property type="entry name" value="RT_POL"/>
    <property type="match status" value="1"/>
</dbReference>
<dbReference type="InterPro" id="IPR043502">
    <property type="entry name" value="DNA/RNA_pol_sf"/>
</dbReference>
<dbReference type="FunFam" id="3.30.70.270:FF:000020">
    <property type="entry name" value="Transposon Tf2-6 polyprotein-like Protein"/>
    <property type="match status" value="1"/>
</dbReference>
<dbReference type="Pfam" id="PF17921">
    <property type="entry name" value="Integrase_H2C2"/>
    <property type="match status" value="1"/>
</dbReference>
<dbReference type="GO" id="GO:0003964">
    <property type="term" value="F:RNA-directed DNA polymerase activity"/>
    <property type="evidence" value="ECO:0007669"/>
    <property type="project" value="UniProtKB-EC"/>
</dbReference>
<evidence type="ECO:0000256" key="5">
    <source>
        <dbReference type="ARBA" id="ARBA00022759"/>
    </source>
</evidence>
<dbReference type="InterPro" id="IPR012337">
    <property type="entry name" value="RNaseH-like_sf"/>
</dbReference>
<dbReference type="GO" id="GO:0004519">
    <property type="term" value="F:endonuclease activity"/>
    <property type="evidence" value="ECO:0007669"/>
    <property type="project" value="UniProtKB-KW"/>
</dbReference>
<keyword evidence="7" id="KW-0511">Multifunctional enzyme</keyword>
<keyword evidence="6" id="KW-0378">Hydrolase</keyword>
<dbReference type="PROSITE" id="PS50994">
    <property type="entry name" value="INTEGRASE"/>
    <property type="match status" value="1"/>
</dbReference>
<feature type="region of interest" description="Disordered" evidence="8">
    <location>
        <begin position="31"/>
        <end position="76"/>
    </location>
</feature>
<dbReference type="PROSITE" id="PS50175">
    <property type="entry name" value="ASP_PROT_RETROV"/>
    <property type="match status" value="1"/>
</dbReference>
<feature type="compositionally biased region" description="Low complexity" evidence="8">
    <location>
        <begin position="31"/>
        <end position="52"/>
    </location>
</feature>
<feature type="domain" description="Reverse transcriptase" evidence="11">
    <location>
        <begin position="1441"/>
        <end position="1620"/>
    </location>
</feature>
<proteinExistence type="predicted"/>
<dbReference type="Proteomes" id="UP000887578">
    <property type="component" value="Unplaced"/>
</dbReference>
<dbReference type="CDD" id="cd09274">
    <property type="entry name" value="RNase_HI_RT_Ty3"/>
    <property type="match status" value="1"/>
</dbReference>
<evidence type="ECO:0000256" key="2">
    <source>
        <dbReference type="ARBA" id="ARBA00022679"/>
    </source>
</evidence>
<dbReference type="CDD" id="cd00303">
    <property type="entry name" value="retropepsin_like"/>
    <property type="match status" value="1"/>
</dbReference>
<evidence type="ECO:0000259" key="12">
    <source>
        <dbReference type="PROSITE" id="PS50994"/>
    </source>
</evidence>
<dbReference type="Pfam" id="PF13975">
    <property type="entry name" value="gag-asp_proteas"/>
    <property type="match status" value="1"/>
</dbReference>
<dbReference type="Pfam" id="PF00665">
    <property type="entry name" value="rve"/>
    <property type="match status" value="1"/>
</dbReference>
<dbReference type="Gene3D" id="1.20.5.1890">
    <property type="match status" value="1"/>
</dbReference>
<dbReference type="InterPro" id="IPR021109">
    <property type="entry name" value="Peptidase_aspartic_dom_sf"/>
</dbReference>
<evidence type="ECO:0000256" key="9">
    <source>
        <dbReference type="SAM" id="Phobius"/>
    </source>
</evidence>
<feature type="compositionally biased region" description="Low complexity" evidence="8">
    <location>
        <begin position="407"/>
        <end position="491"/>
    </location>
</feature>
<organism evidence="13 14">
    <name type="scientific">Panagrolaimus davidi</name>
    <dbReference type="NCBI Taxonomy" id="227884"/>
    <lineage>
        <taxon>Eukaryota</taxon>
        <taxon>Metazoa</taxon>
        <taxon>Ecdysozoa</taxon>
        <taxon>Nematoda</taxon>
        <taxon>Chromadorea</taxon>
        <taxon>Rhabditida</taxon>
        <taxon>Tylenchina</taxon>
        <taxon>Panagrolaimomorpha</taxon>
        <taxon>Panagrolaimoidea</taxon>
        <taxon>Panagrolaimidae</taxon>
        <taxon>Panagrolaimus</taxon>
    </lineage>
</organism>
<dbReference type="InterPro" id="IPR041588">
    <property type="entry name" value="Integrase_H2C2"/>
</dbReference>
<dbReference type="WBParaSite" id="PDA_v2.g13753.t1">
    <property type="protein sequence ID" value="PDA_v2.g13753.t1"/>
    <property type="gene ID" value="PDA_v2.g13753"/>
</dbReference>
<dbReference type="InterPro" id="IPR001584">
    <property type="entry name" value="Integrase_cat-core"/>
</dbReference>
<dbReference type="PANTHER" id="PTHR37984">
    <property type="entry name" value="PROTEIN CBG26694"/>
    <property type="match status" value="1"/>
</dbReference>
<dbReference type="Gene3D" id="2.40.70.10">
    <property type="entry name" value="Acid Proteases"/>
    <property type="match status" value="1"/>
</dbReference>
<dbReference type="InterPro" id="IPR001995">
    <property type="entry name" value="Peptidase_A2_cat"/>
</dbReference>
<dbReference type="SUPFAM" id="SSF56672">
    <property type="entry name" value="DNA/RNA polymerases"/>
    <property type="match status" value="1"/>
</dbReference>
<dbReference type="InterPro" id="IPR041577">
    <property type="entry name" value="RT_RNaseH_2"/>
</dbReference>
<dbReference type="GO" id="GO:0042575">
    <property type="term" value="C:DNA polymerase complex"/>
    <property type="evidence" value="ECO:0007669"/>
    <property type="project" value="UniProtKB-ARBA"/>
</dbReference>
<dbReference type="Gene3D" id="1.10.340.70">
    <property type="match status" value="1"/>
</dbReference>
<feature type="domain" description="Integrase catalytic" evidence="12">
    <location>
        <begin position="1995"/>
        <end position="2163"/>
    </location>
</feature>
<dbReference type="Gene3D" id="3.30.420.10">
    <property type="entry name" value="Ribonuclease H-like superfamily/Ribonuclease H"/>
    <property type="match status" value="1"/>
</dbReference>
<keyword evidence="9" id="KW-1133">Transmembrane helix</keyword>
<dbReference type="SUPFAM" id="SSF53098">
    <property type="entry name" value="Ribonuclease H-like"/>
    <property type="match status" value="1"/>
</dbReference>
<evidence type="ECO:0000256" key="7">
    <source>
        <dbReference type="ARBA" id="ARBA00023268"/>
    </source>
</evidence>
<evidence type="ECO:0000256" key="3">
    <source>
        <dbReference type="ARBA" id="ARBA00022695"/>
    </source>
</evidence>
<evidence type="ECO:0000256" key="1">
    <source>
        <dbReference type="ARBA" id="ARBA00012493"/>
    </source>
</evidence>
<evidence type="ECO:0000259" key="10">
    <source>
        <dbReference type="PROSITE" id="PS50175"/>
    </source>
</evidence>
<dbReference type="InterPro" id="IPR000477">
    <property type="entry name" value="RT_dom"/>
</dbReference>
<feature type="compositionally biased region" description="Low complexity" evidence="8">
    <location>
        <begin position="504"/>
        <end position="620"/>
    </location>
</feature>
<keyword evidence="3" id="KW-0548">Nucleotidyltransferase</keyword>
<feature type="transmembrane region" description="Helical" evidence="9">
    <location>
        <begin position="87"/>
        <end position="106"/>
    </location>
</feature>
<sequence>MTEEELQMEMTRDAASNDLVNYNQNNNQNCNNFQNLNNNPNSNPNQNFSGSNFRGGRAQNARGAFNNSGSRGRGRGSRYSINSISSFLPLFLISCIISTLFVNIGAAPITGAKPLPIEDPMIMDYSSDVSVYLSCNSPHVIKKYRMVRPHRFNCIPVKLPKYRKQSMEVFVPRTRQLILPIFDCYARSYEEYSPAFFKIWQSKSSKFLGFKRIHADDCRKYVTERNVNGKAFEPYGLDRYRSTGHYTSSDSEHQMATSYFIRVGIAQTMDLKYLVSPMVNLRTCEVQAAACVLANSTVIWDVPTKTDLCPVERAGIFTGLVTEDESMVLLEESQTALFFSKDPAPEEIVNCTSGGIIQMKNGVYIRETEDNLFTAPVDEVAAAQARARVKRARKKAPILFEGEFLDKSTSTPKPSTTTPLTTTSTTTIPTATTTTSTSTTSTMPTTSSTTTTSTTTPASTTSTTTPATTTTSSTSTTATTPTTSASTTVTTTKKAAKQAYTSTLPASTAKAKTTSKVTPSVTAKTTPLTTSTATTVTATSTSTTPATTTSSSTTTSTTPATTSTTTATTSTTSTSTTTTAEATTSTITEAPTSPTTSSTSTTSTIATTTTTTTELPIASAARTSPILYEGEFMGPRWPETATEPTSMVTTRRTKDSAGFGPDQSTALGNIEIRSATMEDLKLTALQHVITKYGFSIKNGAGIPQALPLTDADWKIPNATNASSTDTRQMSNFVNSRIQYAMQHFHDRSLRDYNTLWQHICAMNNKDVDTSLALLQLSATEGVRKWMADRTITAEWEGETLLVSQCSQIRPDKIHWELKADGICYSKPPAMIAGKMYFVDLSKQEIVDKAETINCNDRPLLIRQLNNGTYTNGRRRFGIFNKPMNLSFTPDESQIQLYASSMFQSDLNNLVASTEVMERYLNRILDYQLEVVDTQTSIGLNGDLLEVLAVFVEALANETEKHLNTFSGFLDDPFAAAKNLMNKWYAWVVFICTIVLVVIIVYFTRHIWWYLLVKASNQLKFKKKTNDKELKELAVALRSTNPLKEALLSKDKKEQKRVIAAVALQIDEQQQAEEQKPANDGFITFIPQIYSIGTHDGHQGQPFVNIRLQNKQVLSLIDTGANTSLIRKSTLPQYNLSMSPTPNASGLAANKTKIEFLGQITANVKIGKYAVEAVLFVTEDDSCPAPILVGTNILSQLPDDDVSFSFRKRIVRVGNVKLPMVNNVKVEKDEPDEPWIVESRNYITLEPHSETIFQGFIAEAEPGDLVHVYEAHTNAPEDVLLARSVAKVSDKGIIPVRFMNTTNATIQLRPHQKIAFAEKTAEEHISPAVYHVAQPPENEPYVSKEFQITDKLPPLPDPNYNILDHIDVSDSTLSNKGKARLIEIIKRNQAAFVGPDGVVGCFKGKYKFKIPLIDEKAVAAQRPRRIPPALQAELQRQIDDLLKQGIIEPSESEFCAPVVLVRKADKKSIRFCCDFRFLNKLTKKRVFLLPLATEILDLVGGKKFFSTFDFQSGFHMIPIDKADRHKTAFSVFNQLYQWTRIPFGVMHGPQGFTDCMEEMRKFITAVLYIYIDDTILASYTEEEHLKNIEQFLQVVIQFGLKLKASKCKFGVREVRFLGLLVSEDGIRPDEKNISAVNNFTPPKTLTELRGFIGCTGYFRRFIPNFAEIMYPLYELTKQGTESVADRWKEEHQKAFELIKKKLVTSPVLAAPRFSQNFIIESDASSKAIAAVLLQKQPDGSIRPISYASRKLTKAEANYPSIESEGLALCYALETFRPYIEGTEKSVIITDNQPLVALLKSRNLTGRMARMALAIQHADVEIKYRPGKFNVVADFCSRYPGDQPEPEINAVSIIPVVDKQQIIEAQATDDTAQKLIKIIRDQVWPEKDDAFKSKYRFLLSKLKVQENLLIYQGKSHRQNALFIPEKLRKEIYLDFHSSPIQGAHTGVDKTYNKMKSRCFWPCMKDDIAKWIKNCPSCQKRKIQPNDRIELPLCPLPVPEIPFHTVHTDIIGPIPQTESNNKYILVTVCSFSKFVIASPMEDMTADTVARNFLNYVVCQHSVPSLVVSDQGRQFTAIIFKELSNSMGFTHRLTSVYNPESNGQVERNNRSIAAMLHAYVNAQSTDWDIYLQLIIFALNTSIQESTRFSAFELVFGRQPQLPTDLALELNPSANYSTNFREQMHRAIRGAWKEARQNILVAQGKQKKFADQRRKPKEKEIAVGDKILIFNDHLPAGSKFSDRWTGPFEVIKEHRHKVQYQQGQQLKWAHKKKVKIFHEMQEQS</sequence>
<keyword evidence="13" id="KW-1185">Reference proteome</keyword>
<feature type="domain" description="Peptidase A2" evidence="10">
    <location>
        <begin position="1112"/>
        <end position="1146"/>
    </location>
</feature>
<evidence type="ECO:0000256" key="8">
    <source>
        <dbReference type="SAM" id="MobiDB-lite"/>
    </source>
</evidence>
<evidence type="ECO:0000313" key="13">
    <source>
        <dbReference type="Proteomes" id="UP000887578"/>
    </source>
</evidence>
<dbReference type="PANTHER" id="PTHR37984:SF5">
    <property type="entry name" value="PROTEIN NYNRIN-LIKE"/>
    <property type="match status" value="1"/>
</dbReference>
<dbReference type="Pfam" id="PF00078">
    <property type="entry name" value="RVT_1"/>
    <property type="match status" value="1"/>
</dbReference>
<dbReference type="GO" id="GO:0004190">
    <property type="term" value="F:aspartic-type endopeptidase activity"/>
    <property type="evidence" value="ECO:0007669"/>
    <property type="project" value="InterPro"/>
</dbReference>
<dbReference type="InterPro" id="IPR043128">
    <property type="entry name" value="Rev_trsase/Diguanyl_cyclase"/>
</dbReference>
<accession>A0A914P713</accession>
<dbReference type="GO" id="GO:0003676">
    <property type="term" value="F:nucleic acid binding"/>
    <property type="evidence" value="ECO:0007669"/>
    <property type="project" value="InterPro"/>
</dbReference>
<dbReference type="Gene3D" id="3.30.70.270">
    <property type="match status" value="2"/>
</dbReference>
<dbReference type="GO" id="GO:0006508">
    <property type="term" value="P:proteolysis"/>
    <property type="evidence" value="ECO:0007669"/>
    <property type="project" value="InterPro"/>
</dbReference>
<dbReference type="GO" id="GO:0015074">
    <property type="term" value="P:DNA integration"/>
    <property type="evidence" value="ECO:0007669"/>
    <property type="project" value="InterPro"/>
</dbReference>
<name>A0A914P713_9BILA</name>
<dbReference type="Pfam" id="PF24664">
    <property type="entry name" value="Monjiviricetes_fusion"/>
    <property type="match status" value="1"/>
</dbReference>
<evidence type="ECO:0000259" key="11">
    <source>
        <dbReference type="PROSITE" id="PS50878"/>
    </source>
</evidence>
<dbReference type="InterPro" id="IPR036397">
    <property type="entry name" value="RNaseH_sf"/>
</dbReference>
<keyword evidence="4" id="KW-0540">Nuclease</keyword>
<dbReference type="InterPro" id="IPR050951">
    <property type="entry name" value="Retrovirus_Pol_polyprotein"/>
</dbReference>
<protein>
    <recommendedName>
        <fullName evidence="1">RNA-directed DNA polymerase</fullName>
        <ecNumber evidence="1">2.7.7.49</ecNumber>
    </recommendedName>
</protein>
<dbReference type="FunFam" id="1.10.340.70:FF:000001">
    <property type="entry name" value="Retrovirus-related Pol polyprotein from transposon gypsy-like Protein"/>
    <property type="match status" value="1"/>
</dbReference>
<dbReference type="CDD" id="cd01647">
    <property type="entry name" value="RT_LTR"/>
    <property type="match status" value="1"/>
</dbReference>
<evidence type="ECO:0000256" key="4">
    <source>
        <dbReference type="ARBA" id="ARBA00022722"/>
    </source>
</evidence>
<feature type="region of interest" description="Disordered" evidence="8">
    <location>
        <begin position="406"/>
        <end position="491"/>
    </location>
</feature>
<keyword evidence="9" id="KW-0812">Transmembrane</keyword>
<keyword evidence="5" id="KW-0255">Endonuclease</keyword>
<evidence type="ECO:0000313" key="14">
    <source>
        <dbReference type="WBParaSite" id="PDA_v2.g13753.t1"/>
    </source>
</evidence>
<dbReference type="Gene3D" id="3.10.10.10">
    <property type="entry name" value="HIV Type 1 Reverse Transcriptase, subunit A, domain 1"/>
    <property type="match status" value="1"/>
</dbReference>
<feature type="region of interest" description="Disordered" evidence="8">
    <location>
        <begin position="504"/>
        <end position="662"/>
    </location>
</feature>
<dbReference type="FunFam" id="3.30.420.10:FF:000032">
    <property type="entry name" value="Retrovirus-related Pol polyprotein from transposon 297-like Protein"/>
    <property type="match status" value="1"/>
</dbReference>
<reference evidence="14" key="1">
    <citation type="submission" date="2022-11" db="UniProtKB">
        <authorList>
            <consortium name="WormBaseParasite"/>
        </authorList>
    </citation>
    <scope>IDENTIFICATION</scope>
</reference>
<dbReference type="EC" id="2.7.7.49" evidence="1"/>
<dbReference type="Pfam" id="PF17919">
    <property type="entry name" value="RT_RNaseH_2"/>
    <property type="match status" value="1"/>
</dbReference>
<keyword evidence="9" id="KW-0472">Membrane</keyword>
<evidence type="ECO:0000256" key="6">
    <source>
        <dbReference type="ARBA" id="ARBA00022801"/>
    </source>
</evidence>
<dbReference type="SUPFAM" id="SSF50630">
    <property type="entry name" value="Acid proteases"/>
    <property type="match status" value="1"/>
</dbReference>